<name>A0A6P2I7P8_9BURK</name>
<feature type="compositionally biased region" description="Basic and acidic residues" evidence="1">
    <location>
        <begin position="1"/>
        <end position="26"/>
    </location>
</feature>
<feature type="region of interest" description="Disordered" evidence="1">
    <location>
        <begin position="1"/>
        <end position="42"/>
    </location>
</feature>
<organism evidence="2 3">
    <name type="scientific">Burkholderia latens</name>
    <dbReference type="NCBI Taxonomy" id="488446"/>
    <lineage>
        <taxon>Bacteria</taxon>
        <taxon>Pseudomonadati</taxon>
        <taxon>Pseudomonadota</taxon>
        <taxon>Betaproteobacteria</taxon>
        <taxon>Burkholderiales</taxon>
        <taxon>Burkholderiaceae</taxon>
        <taxon>Burkholderia</taxon>
        <taxon>Burkholderia cepacia complex</taxon>
    </lineage>
</organism>
<reference evidence="2 3" key="1">
    <citation type="submission" date="2019-09" db="EMBL/GenBank/DDBJ databases">
        <authorList>
            <person name="Depoorter E."/>
        </authorList>
    </citation>
    <scope>NUCLEOTIDE SEQUENCE [LARGE SCALE GENOMIC DNA]</scope>
    <source>
        <strain evidence="2">LMG 24064</strain>
    </source>
</reference>
<dbReference type="EMBL" id="CABVPL010000005">
    <property type="protein sequence ID" value="VWB25536.1"/>
    <property type="molecule type" value="Genomic_DNA"/>
</dbReference>
<sequence length="42" mass="4485">MEKAKPEGAIRRHDGPVEGRNARESDVPGAAARMREPAGSAR</sequence>
<gene>
    <name evidence="2" type="ORF">BLA24064_01042</name>
</gene>
<dbReference type="Proteomes" id="UP000494222">
    <property type="component" value="Unassembled WGS sequence"/>
</dbReference>
<protein>
    <submittedName>
        <fullName evidence="2">Uncharacterized protein</fullName>
    </submittedName>
</protein>
<evidence type="ECO:0000313" key="3">
    <source>
        <dbReference type="Proteomes" id="UP000494222"/>
    </source>
</evidence>
<accession>A0A6P2I7P8</accession>
<dbReference type="AlphaFoldDB" id="A0A6P2I7P8"/>
<proteinExistence type="predicted"/>
<evidence type="ECO:0000256" key="1">
    <source>
        <dbReference type="SAM" id="MobiDB-lite"/>
    </source>
</evidence>
<evidence type="ECO:0000313" key="2">
    <source>
        <dbReference type="EMBL" id="VWB25536.1"/>
    </source>
</evidence>